<evidence type="ECO:0000256" key="5">
    <source>
        <dbReference type="ARBA" id="ARBA00022777"/>
    </source>
</evidence>
<dbReference type="EMBL" id="CACRTX010000013">
    <property type="protein sequence ID" value="VYU43148.1"/>
    <property type="molecule type" value="Genomic_DNA"/>
</dbReference>
<protein>
    <recommendedName>
        <fullName evidence="3">phosphoenolpyruvate--glycerone phosphotransferase</fullName>
        <ecNumber evidence="3">2.7.1.121</ecNumber>
    </recommendedName>
</protein>
<comment type="catalytic activity">
    <reaction evidence="1">
        <text>dihydroxyacetone + phosphoenolpyruvate = dihydroxyacetone phosphate + pyruvate</text>
        <dbReference type="Rhea" id="RHEA:18381"/>
        <dbReference type="ChEBI" id="CHEBI:15361"/>
        <dbReference type="ChEBI" id="CHEBI:16016"/>
        <dbReference type="ChEBI" id="CHEBI:57642"/>
        <dbReference type="ChEBI" id="CHEBI:58702"/>
        <dbReference type="EC" id="2.7.1.121"/>
    </reaction>
</comment>
<dbReference type="InterPro" id="IPR012737">
    <property type="entry name" value="DhaK_L_YcgS"/>
</dbReference>
<dbReference type="GO" id="GO:0004371">
    <property type="term" value="F:glycerone kinase activity"/>
    <property type="evidence" value="ECO:0007669"/>
    <property type="project" value="InterPro"/>
</dbReference>
<sequence>MFTKENSLKTLRLFHQTIQTEKDYLNALDTAIGDGDHGSNLARGMTAVMETLEKEPVEEVSEVFKKTAMTLISKVGGASGPLYGTAFLEMAKTSAMMENPKAILEAALSGIKRRGQSEAKDKTMVETWERAIVALEAETLSFEVVKEAAEKTADLVAKKGRASYLGERSLGHIDPGAMSSAFLFGAMIEAGVFDE</sequence>
<keyword evidence="4 10" id="KW-0808">Transferase</keyword>
<feature type="domain" description="DhaL" evidence="9">
    <location>
        <begin position="5"/>
        <end position="189"/>
    </location>
</feature>
<dbReference type="FunFam" id="1.25.40.340:FF:000002">
    <property type="entry name" value="Dihydroxyacetone kinase, L subunit"/>
    <property type="match status" value="1"/>
</dbReference>
<name>A0A6N3ETS1_ENTCA</name>
<dbReference type="InterPro" id="IPR036117">
    <property type="entry name" value="DhaL_dom_sf"/>
</dbReference>
<evidence type="ECO:0000256" key="8">
    <source>
        <dbReference type="ARBA" id="ARBA00055771"/>
    </source>
</evidence>
<accession>A0A6N3ETS1</accession>
<comment type="subunit">
    <text evidence="7">Homodimer. The dihydroxyacetone kinase complex is composed of a homodimer of DhaM, a homodimer of DhaK and the subunit DhaL.</text>
</comment>
<organism evidence="10">
    <name type="scientific">Enterococcus casseliflavus</name>
    <name type="common">Enterococcus flavescens</name>
    <dbReference type="NCBI Taxonomy" id="37734"/>
    <lineage>
        <taxon>Bacteria</taxon>
        <taxon>Bacillati</taxon>
        <taxon>Bacillota</taxon>
        <taxon>Bacilli</taxon>
        <taxon>Lactobacillales</taxon>
        <taxon>Enterococcaceae</taxon>
        <taxon>Enterococcus</taxon>
    </lineage>
</organism>
<comment type="pathway">
    <text evidence="2">Polyol metabolism; glycerol degradation.</text>
</comment>
<reference evidence="10" key="1">
    <citation type="submission" date="2019-11" db="EMBL/GenBank/DDBJ databases">
        <authorList>
            <person name="Feng L."/>
        </authorList>
    </citation>
    <scope>NUCLEOTIDE SEQUENCE</scope>
    <source>
        <strain evidence="10">ECasseliflavusLFYP2</strain>
    </source>
</reference>
<evidence type="ECO:0000256" key="4">
    <source>
        <dbReference type="ARBA" id="ARBA00022679"/>
    </source>
</evidence>
<dbReference type="PROSITE" id="PS51480">
    <property type="entry name" value="DHAL"/>
    <property type="match status" value="1"/>
</dbReference>
<evidence type="ECO:0000256" key="6">
    <source>
        <dbReference type="ARBA" id="ARBA00022798"/>
    </source>
</evidence>
<dbReference type="SUPFAM" id="SSF101473">
    <property type="entry name" value="DhaL-like"/>
    <property type="match status" value="1"/>
</dbReference>
<keyword evidence="6" id="KW-0319">Glycerol metabolism</keyword>
<dbReference type="InterPro" id="IPR004007">
    <property type="entry name" value="DhaL_dom"/>
</dbReference>
<keyword evidence="5 10" id="KW-0418">Kinase</keyword>
<evidence type="ECO:0000256" key="7">
    <source>
        <dbReference type="ARBA" id="ARBA00046577"/>
    </source>
</evidence>
<evidence type="ECO:0000256" key="3">
    <source>
        <dbReference type="ARBA" id="ARBA00012095"/>
    </source>
</evidence>
<dbReference type="Pfam" id="PF02734">
    <property type="entry name" value="Dak2"/>
    <property type="match status" value="1"/>
</dbReference>
<evidence type="ECO:0000259" key="9">
    <source>
        <dbReference type="PROSITE" id="PS51480"/>
    </source>
</evidence>
<dbReference type="GO" id="GO:0005829">
    <property type="term" value="C:cytosol"/>
    <property type="evidence" value="ECO:0007669"/>
    <property type="project" value="TreeGrafter"/>
</dbReference>
<dbReference type="AlphaFoldDB" id="A0A6N3ETS1"/>
<dbReference type="NCBIfam" id="TIGR02365">
    <property type="entry name" value="dha_L_ycgS"/>
    <property type="match status" value="1"/>
</dbReference>
<evidence type="ECO:0000256" key="2">
    <source>
        <dbReference type="ARBA" id="ARBA00004745"/>
    </source>
</evidence>
<dbReference type="Gene3D" id="1.25.40.340">
    <property type="match status" value="1"/>
</dbReference>
<proteinExistence type="predicted"/>
<dbReference type="SMART" id="SM01120">
    <property type="entry name" value="Dak2"/>
    <property type="match status" value="1"/>
</dbReference>
<dbReference type="GO" id="GO:0019563">
    <property type="term" value="P:glycerol catabolic process"/>
    <property type="evidence" value="ECO:0007669"/>
    <property type="project" value="TreeGrafter"/>
</dbReference>
<dbReference type="PANTHER" id="PTHR28629:SF4">
    <property type="entry name" value="TRIOKINASE_FMN CYCLASE"/>
    <property type="match status" value="1"/>
</dbReference>
<evidence type="ECO:0000313" key="10">
    <source>
        <dbReference type="EMBL" id="VYU43148.1"/>
    </source>
</evidence>
<dbReference type="InterPro" id="IPR050861">
    <property type="entry name" value="Dihydroxyacetone_Kinase"/>
</dbReference>
<gene>
    <name evidence="10" type="primary">dhaL_2</name>
    <name evidence="10" type="ORF">ECLFYP2_03309</name>
</gene>
<dbReference type="PANTHER" id="PTHR28629">
    <property type="entry name" value="TRIOKINASE/FMN CYCLASE"/>
    <property type="match status" value="1"/>
</dbReference>
<dbReference type="GO" id="GO:0047324">
    <property type="term" value="F:phosphoenolpyruvate-glycerone phosphotransferase activity"/>
    <property type="evidence" value="ECO:0007669"/>
    <property type="project" value="UniProtKB-EC"/>
</dbReference>
<comment type="function">
    <text evidence="8">ADP-binding subunit of the dihydroxyacetone kinase, which is responsible for the phosphoenolpyruvate (PEP)-dependent phosphorylation of dihydroxyacetone. DhaL-ADP is converted to DhaL-ATP via a phosphoryl group transfer from DhaM and transmits it to dihydroxyacetone binds to DhaK.</text>
</comment>
<dbReference type="EC" id="2.7.1.121" evidence="3"/>
<evidence type="ECO:0000256" key="1">
    <source>
        <dbReference type="ARBA" id="ARBA00001113"/>
    </source>
</evidence>
<dbReference type="RefSeq" id="WP_128432716.1">
    <property type="nucleotide sequence ID" value="NZ_CACRTX010000013.1"/>
</dbReference>